<accession>X1TU45</accession>
<protein>
    <submittedName>
        <fullName evidence="1">Uncharacterized protein</fullName>
    </submittedName>
</protein>
<gene>
    <name evidence="1" type="ORF">S12H4_54257</name>
</gene>
<evidence type="ECO:0000313" key="1">
    <source>
        <dbReference type="EMBL" id="GAJ08779.1"/>
    </source>
</evidence>
<comment type="caution">
    <text evidence="1">The sequence shown here is derived from an EMBL/GenBank/DDBJ whole genome shotgun (WGS) entry which is preliminary data.</text>
</comment>
<name>X1TU45_9ZZZZ</name>
<dbReference type="EMBL" id="BARW01034663">
    <property type="protein sequence ID" value="GAJ08779.1"/>
    <property type="molecule type" value="Genomic_DNA"/>
</dbReference>
<organism evidence="1">
    <name type="scientific">marine sediment metagenome</name>
    <dbReference type="NCBI Taxonomy" id="412755"/>
    <lineage>
        <taxon>unclassified sequences</taxon>
        <taxon>metagenomes</taxon>
        <taxon>ecological metagenomes</taxon>
    </lineage>
</organism>
<reference evidence="1" key="1">
    <citation type="journal article" date="2014" name="Front. Microbiol.">
        <title>High frequency of phylogenetically diverse reductive dehalogenase-homologous genes in deep subseafloor sedimentary metagenomes.</title>
        <authorList>
            <person name="Kawai M."/>
            <person name="Futagami T."/>
            <person name="Toyoda A."/>
            <person name="Takaki Y."/>
            <person name="Nishi S."/>
            <person name="Hori S."/>
            <person name="Arai W."/>
            <person name="Tsubouchi T."/>
            <person name="Morono Y."/>
            <person name="Uchiyama I."/>
            <person name="Ito T."/>
            <person name="Fujiyama A."/>
            <person name="Inagaki F."/>
            <person name="Takami H."/>
        </authorList>
    </citation>
    <scope>NUCLEOTIDE SEQUENCE</scope>
    <source>
        <strain evidence="1">Expedition CK06-06</strain>
    </source>
</reference>
<sequence>MTGSSEPLSSMSSTAFLRKTFLPEIFFSAAAREIYDLALQSSSSDLLSIRW</sequence>
<dbReference type="AlphaFoldDB" id="X1TU45"/>
<proteinExistence type="predicted"/>